<protein>
    <recommendedName>
        <fullName evidence="14">Mycobactin import ATP-binding/permease protein IrtA</fullName>
    </recommendedName>
</protein>
<dbReference type="CDD" id="cd06193">
    <property type="entry name" value="siderophore_interacting"/>
    <property type="match status" value="1"/>
</dbReference>
<dbReference type="InterPro" id="IPR017871">
    <property type="entry name" value="ABC_transporter-like_CS"/>
</dbReference>
<dbReference type="InterPro" id="IPR003439">
    <property type="entry name" value="ABC_transporter-like_ATP-bd"/>
</dbReference>
<proteinExistence type="predicted"/>
<dbReference type="InterPro" id="IPR007037">
    <property type="entry name" value="SIP_rossman_dom"/>
</dbReference>
<evidence type="ECO:0000313" key="18">
    <source>
        <dbReference type="EMBL" id="RRR18139.1"/>
    </source>
</evidence>
<keyword evidence="11" id="KW-0406">Ion transport</keyword>
<name>A0A3R8QTC3_9MICO</name>
<feature type="region of interest" description="Disordered" evidence="15">
    <location>
        <begin position="265"/>
        <end position="302"/>
    </location>
</feature>
<keyword evidence="6" id="KW-0285">Flavoprotein</keyword>
<dbReference type="Pfam" id="PF04954">
    <property type="entry name" value="SIP"/>
    <property type="match status" value="1"/>
</dbReference>
<keyword evidence="9 18" id="KW-0067">ATP-binding</keyword>
<dbReference type="PROSITE" id="PS00211">
    <property type="entry name" value="ABC_TRANSPORTER_1"/>
    <property type="match status" value="1"/>
</dbReference>
<dbReference type="GO" id="GO:0016491">
    <property type="term" value="F:oxidoreductase activity"/>
    <property type="evidence" value="ECO:0007669"/>
    <property type="project" value="InterPro"/>
</dbReference>
<reference evidence="18 19" key="1">
    <citation type="submission" date="2018-07" db="EMBL/GenBank/DDBJ databases">
        <title>Brachybacteriurn paraconglorneratum KCTC 9916.</title>
        <authorList>
            <person name="Li Y."/>
        </authorList>
    </citation>
    <scope>NUCLEOTIDE SEQUENCE [LARGE SCALE GENOMIC DNA]</scope>
    <source>
        <strain evidence="18 19">KCTC 9916</strain>
    </source>
</reference>
<dbReference type="PROSITE" id="PS50893">
    <property type="entry name" value="ABC_TRANSPORTER_2"/>
    <property type="match status" value="1"/>
</dbReference>
<evidence type="ECO:0000259" key="16">
    <source>
        <dbReference type="PROSITE" id="PS50893"/>
    </source>
</evidence>
<dbReference type="SMART" id="SM00382">
    <property type="entry name" value="AAA"/>
    <property type="match status" value="1"/>
</dbReference>
<dbReference type="PANTHER" id="PTHR42771:SF2">
    <property type="entry name" value="IRON(3+)-HYDROXAMATE IMPORT ATP-BINDING PROTEIN FHUC"/>
    <property type="match status" value="1"/>
</dbReference>
<evidence type="ECO:0000256" key="13">
    <source>
        <dbReference type="ARBA" id="ARBA00023467"/>
    </source>
</evidence>
<dbReference type="Pfam" id="PF00005">
    <property type="entry name" value="ABC_tran"/>
    <property type="match status" value="1"/>
</dbReference>
<feature type="domain" description="ABC transporter" evidence="16">
    <location>
        <begin position="4"/>
        <end position="240"/>
    </location>
</feature>
<dbReference type="PROSITE" id="PS51384">
    <property type="entry name" value="FAD_FR"/>
    <property type="match status" value="1"/>
</dbReference>
<evidence type="ECO:0000256" key="8">
    <source>
        <dbReference type="ARBA" id="ARBA00022827"/>
    </source>
</evidence>
<evidence type="ECO:0000256" key="14">
    <source>
        <dbReference type="ARBA" id="ARBA00023488"/>
    </source>
</evidence>
<evidence type="ECO:0000256" key="11">
    <source>
        <dbReference type="ARBA" id="ARBA00023065"/>
    </source>
</evidence>
<dbReference type="Gene3D" id="3.40.50.80">
    <property type="entry name" value="Nucleotide-binding domain of ferredoxin-NADP reductase (FNR) module"/>
    <property type="match status" value="1"/>
</dbReference>
<evidence type="ECO:0000256" key="4">
    <source>
        <dbReference type="ARBA" id="ARBA00022475"/>
    </source>
</evidence>
<comment type="subcellular location">
    <subcellularLocation>
        <location evidence="2">Cell membrane</location>
        <topology evidence="2">Peripheral membrane protein</topology>
    </subcellularLocation>
</comment>
<evidence type="ECO:0000256" key="9">
    <source>
        <dbReference type="ARBA" id="ARBA00022840"/>
    </source>
</evidence>
<dbReference type="SUPFAM" id="SSF52540">
    <property type="entry name" value="P-loop containing nucleoside triphosphate hydrolases"/>
    <property type="match status" value="1"/>
</dbReference>
<comment type="cofactor">
    <cofactor evidence="1">
        <name>FAD</name>
        <dbReference type="ChEBI" id="CHEBI:57692"/>
    </cofactor>
</comment>
<comment type="caution">
    <text evidence="18">The sequence shown here is derived from an EMBL/GenBank/DDBJ whole genome shotgun (WGS) entry which is preliminary data.</text>
</comment>
<evidence type="ECO:0000256" key="5">
    <source>
        <dbReference type="ARBA" id="ARBA00022496"/>
    </source>
</evidence>
<dbReference type="EMBL" id="QOCI01000008">
    <property type="protein sequence ID" value="RRR18139.1"/>
    <property type="molecule type" value="Genomic_DNA"/>
</dbReference>
<dbReference type="Gene3D" id="3.40.50.300">
    <property type="entry name" value="P-loop containing nucleotide triphosphate hydrolases"/>
    <property type="match status" value="1"/>
</dbReference>
<dbReference type="InterPro" id="IPR003593">
    <property type="entry name" value="AAA+_ATPase"/>
</dbReference>
<dbReference type="CDD" id="cd03214">
    <property type="entry name" value="ABC_Iron-Siderophores_B12_Hemin"/>
    <property type="match status" value="1"/>
</dbReference>
<dbReference type="InterPro" id="IPR017927">
    <property type="entry name" value="FAD-bd_FR_type"/>
</dbReference>
<evidence type="ECO:0000256" key="7">
    <source>
        <dbReference type="ARBA" id="ARBA00022741"/>
    </source>
</evidence>
<evidence type="ECO:0000256" key="6">
    <source>
        <dbReference type="ARBA" id="ARBA00022630"/>
    </source>
</evidence>
<evidence type="ECO:0000256" key="1">
    <source>
        <dbReference type="ARBA" id="ARBA00001974"/>
    </source>
</evidence>
<organism evidence="18 19">
    <name type="scientific">Brachybacterium paraconglomeratum</name>
    <dbReference type="NCBI Taxonomy" id="173362"/>
    <lineage>
        <taxon>Bacteria</taxon>
        <taxon>Bacillati</taxon>
        <taxon>Actinomycetota</taxon>
        <taxon>Actinomycetes</taxon>
        <taxon>Micrococcales</taxon>
        <taxon>Dermabacteraceae</taxon>
        <taxon>Brachybacterium</taxon>
    </lineage>
</organism>
<dbReference type="InterPro" id="IPR013113">
    <property type="entry name" value="SIP_FAD-bd"/>
</dbReference>
<dbReference type="PANTHER" id="PTHR42771">
    <property type="entry name" value="IRON(3+)-HYDROXAMATE IMPORT ATP-BINDING PROTEIN FHUC"/>
    <property type="match status" value="1"/>
</dbReference>
<evidence type="ECO:0000256" key="3">
    <source>
        <dbReference type="ARBA" id="ARBA00022448"/>
    </source>
</evidence>
<evidence type="ECO:0000259" key="17">
    <source>
        <dbReference type="PROSITE" id="PS51384"/>
    </source>
</evidence>
<evidence type="ECO:0000256" key="12">
    <source>
        <dbReference type="ARBA" id="ARBA00023136"/>
    </source>
</evidence>
<gene>
    <name evidence="18" type="ORF">DS079_10315</name>
</gene>
<dbReference type="InterPro" id="IPR039261">
    <property type="entry name" value="FNR_nucleotide-bd"/>
</dbReference>
<evidence type="ECO:0000256" key="2">
    <source>
        <dbReference type="ARBA" id="ARBA00004202"/>
    </source>
</evidence>
<dbReference type="InterPro" id="IPR051535">
    <property type="entry name" value="Siderophore_ABC-ATPase"/>
</dbReference>
<feature type="domain" description="FAD-binding FR-type" evidence="17">
    <location>
        <begin position="327"/>
        <end position="481"/>
    </location>
</feature>
<keyword evidence="4" id="KW-1003">Cell membrane</keyword>
<evidence type="ECO:0000313" key="19">
    <source>
        <dbReference type="Proteomes" id="UP000274327"/>
    </source>
</evidence>
<evidence type="ECO:0000256" key="15">
    <source>
        <dbReference type="SAM" id="MobiDB-lite"/>
    </source>
</evidence>
<dbReference type="Proteomes" id="UP000274327">
    <property type="component" value="Unassembled WGS sequence"/>
</dbReference>
<dbReference type="GO" id="GO:0005524">
    <property type="term" value="F:ATP binding"/>
    <property type="evidence" value="ECO:0007669"/>
    <property type="project" value="UniProtKB-KW"/>
</dbReference>
<keyword evidence="3" id="KW-0813">Transport</keyword>
<keyword evidence="19" id="KW-1185">Reference proteome</keyword>
<keyword evidence="10" id="KW-0408">Iron</keyword>
<dbReference type="FunFam" id="3.40.50.300:FF:000134">
    <property type="entry name" value="Iron-enterobactin ABC transporter ATP-binding protein"/>
    <property type="match status" value="1"/>
</dbReference>
<dbReference type="Pfam" id="PF08021">
    <property type="entry name" value="FAD_binding_9"/>
    <property type="match status" value="1"/>
</dbReference>
<dbReference type="GO" id="GO:0016887">
    <property type="term" value="F:ATP hydrolysis activity"/>
    <property type="evidence" value="ECO:0007669"/>
    <property type="project" value="InterPro"/>
</dbReference>
<keyword evidence="7" id="KW-0547">Nucleotide-binding</keyword>
<dbReference type="Gene3D" id="2.40.30.10">
    <property type="entry name" value="Translation factors"/>
    <property type="match status" value="1"/>
</dbReference>
<accession>A0A3R8QTC3</accession>
<dbReference type="AlphaFoldDB" id="A0A3R8QTC3"/>
<keyword evidence="5" id="KW-0410">Iron transport</keyword>
<dbReference type="GO" id="GO:0006826">
    <property type="term" value="P:iron ion transport"/>
    <property type="evidence" value="ECO:0007669"/>
    <property type="project" value="UniProtKB-KW"/>
</dbReference>
<keyword evidence="8" id="KW-0274">FAD</keyword>
<comment type="subunit">
    <text evidence="13">Forms a heterodimer with IrtB.</text>
</comment>
<dbReference type="GeneID" id="78121415"/>
<evidence type="ECO:0000256" key="10">
    <source>
        <dbReference type="ARBA" id="ARBA00023004"/>
    </source>
</evidence>
<dbReference type="InterPro" id="IPR027417">
    <property type="entry name" value="P-loop_NTPase"/>
</dbReference>
<sequence length="649" mass="70064">MAQLTARNLQLAYERRVVVEDLDLTLPEGKVTMIVGANGSGKSTLLRGLSRLLPPRQGSVLLDGADIHSLRGKELARRLGLLPQSPLAPDGVTVRELVTRGRYPHQGLFPQWSDEDEQAVAEALALTRTDELQGRLLDELSGGQRQRVWIAMALAQRTEVLLLDEPTTYLDVTHQLEVLDVVSELNRTRGTTVAIVLHDLQLAARYADHLVAVHRGAVHCQGAPADVITSAMVKEVFALNALIAPDPVTGTPMVLPLGRETAPDAVASRGADGTDPESARQAAAGTAPGTADESEEDPMPVATDQHRTAARASEEPVLVPALEGSPQLAFTLTVGARTMVGENLVRLTLTSPELRHLGVGGPLLDVRIKLIIPGPEASADHFAALRPDAVSDPDAFAGWYRDWLQVDTAERGWMRTYSIREMRGAGHPGNLGDDPELDIDMVLHLEEPAVPGSGVAARWAAAAEVGDTITMLGPNRRLVGPDYGGIEFRPGTARRLLLAGDETALPAICAILETLPAGFTGHAFIEVPDARDEQRVLSRSDVELTWLARGDAPHGTLLDPAVRRLLDERPQLCQDCSVGVPAEPGEFEEVDIDQAILWETTEGHGPFYAWLAGEAGVITTLRRHLVKELGVDRKQVSFMGYWRKGRAEG</sequence>
<keyword evidence="12" id="KW-0472">Membrane</keyword>
<dbReference type="GO" id="GO:0005886">
    <property type="term" value="C:plasma membrane"/>
    <property type="evidence" value="ECO:0007669"/>
    <property type="project" value="UniProtKB-SubCell"/>
</dbReference>
<dbReference type="RefSeq" id="WP_126987276.1">
    <property type="nucleotide sequence ID" value="NZ_ML133856.1"/>
</dbReference>